<feature type="non-terminal residue" evidence="3">
    <location>
        <position position="1"/>
    </location>
</feature>
<feature type="transmembrane region" description="Helical" evidence="2">
    <location>
        <begin position="222"/>
        <end position="240"/>
    </location>
</feature>
<keyword evidence="2" id="KW-0812">Transmembrane</keyword>
<sequence length="254" mass="29056">PGVGSVAVVVLLIAAGMQYIAGQINYRQEKRKITQFVNDARAQMIQDAPKGRAPTLGRTFIEIGQRNMRCEVKGDNYIVVYPDERTGEPVHLNTKWVTKPTVKDLFIFAWPKRLIYKMLNKKDEQVEIEEDEEQEEQEEQDQVIDPPNKKSAKKSLRKRGGGEKVNVVGAKVGANNIYKKEGSSLVFFLFFLPFTYHLLYSFNQKLRYLKASRPLLLYYKTYSTLLYSSTLLASYANLLASSHPSRREPLVSVQ</sequence>
<protein>
    <submittedName>
        <fullName evidence="3">Uncharacterized protein</fullName>
    </submittedName>
</protein>
<evidence type="ECO:0000256" key="1">
    <source>
        <dbReference type="SAM" id="MobiDB-lite"/>
    </source>
</evidence>
<dbReference type="OrthoDB" id="413400at2759"/>
<evidence type="ECO:0000313" key="4">
    <source>
        <dbReference type="Proteomes" id="UP000253551"/>
    </source>
</evidence>
<accession>A0A367IPP6</accession>
<dbReference type="STRING" id="4846.A0A367IPP6"/>
<gene>
    <name evidence="3" type="ORF">CU098_003358</name>
</gene>
<feature type="region of interest" description="Disordered" evidence="1">
    <location>
        <begin position="127"/>
        <end position="158"/>
    </location>
</feature>
<feature type="compositionally biased region" description="Acidic residues" evidence="1">
    <location>
        <begin position="127"/>
        <end position="142"/>
    </location>
</feature>
<organism evidence="3 4">
    <name type="scientific">Rhizopus stolonifer</name>
    <name type="common">Rhizopus nigricans</name>
    <dbReference type="NCBI Taxonomy" id="4846"/>
    <lineage>
        <taxon>Eukaryota</taxon>
        <taxon>Fungi</taxon>
        <taxon>Fungi incertae sedis</taxon>
        <taxon>Mucoromycota</taxon>
        <taxon>Mucoromycotina</taxon>
        <taxon>Mucoromycetes</taxon>
        <taxon>Mucorales</taxon>
        <taxon>Mucorineae</taxon>
        <taxon>Rhizopodaceae</taxon>
        <taxon>Rhizopus</taxon>
    </lineage>
</organism>
<name>A0A367IPP6_RHIST</name>
<evidence type="ECO:0000313" key="3">
    <source>
        <dbReference type="EMBL" id="RCH79670.1"/>
    </source>
</evidence>
<keyword evidence="2" id="KW-1133">Transmembrane helix</keyword>
<feature type="transmembrane region" description="Helical" evidence="2">
    <location>
        <begin position="185"/>
        <end position="202"/>
    </location>
</feature>
<comment type="caution">
    <text evidence="3">The sequence shown here is derived from an EMBL/GenBank/DDBJ whole genome shotgun (WGS) entry which is preliminary data.</text>
</comment>
<dbReference type="EMBL" id="PJQM01006443">
    <property type="protein sequence ID" value="RCH79670.1"/>
    <property type="molecule type" value="Genomic_DNA"/>
</dbReference>
<reference evidence="3 4" key="1">
    <citation type="journal article" date="2018" name="G3 (Bethesda)">
        <title>Phylogenetic and Phylogenomic Definition of Rhizopus Species.</title>
        <authorList>
            <person name="Gryganskyi A.P."/>
            <person name="Golan J."/>
            <person name="Dolatabadi S."/>
            <person name="Mondo S."/>
            <person name="Robb S."/>
            <person name="Idnurm A."/>
            <person name="Muszewska A."/>
            <person name="Steczkiewicz K."/>
            <person name="Masonjones S."/>
            <person name="Liao H.L."/>
            <person name="Gajdeczka M.T."/>
            <person name="Anike F."/>
            <person name="Vuek A."/>
            <person name="Anishchenko I.M."/>
            <person name="Voigt K."/>
            <person name="de Hoog G.S."/>
            <person name="Smith M.E."/>
            <person name="Heitman J."/>
            <person name="Vilgalys R."/>
            <person name="Stajich J.E."/>
        </authorList>
    </citation>
    <scope>NUCLEOTIDE SEQUENCE [LARGE SCALE GENOMIC DNA]</scope>
    <source>
        <strain evidence="3 4">LSU 92-RS-03</strain>
    </source>
</reference>
<proteinExistence type="predicted"/>
<feature type="transmembrane region" description="Helical" evidence="2">
    <location>
        <begin position="6"/>
        <end position="26"/>
    </location>
</feature>
<dbReference type="AlphaFoldDB" id="A0A367IPP6"/>
<keyword evidence="2" id="KW-0472">Membrane</keyword>
<dbReference type="Proteomes" id="UP000253551">
    <property type="component" value="Unassembled WGS sequence"/>
</dbReference>
<evidence type="ECO:0000256" key="2">
    <source>
        <dbReference type="SAM" id="Phobius"/>
    </source>
</evidence>
<keyword evidence="4" id="KW-1185">Reference proteome</keyword>